<proteinExistence type="predicted"/>
<keyword evidence="3" id="KW-1185">Reference proteome</keyword>
<reference evidence="2 3" key="1">
    <citation type="submission" date="2015-01" db="EMBL/GenBank/DDBJ databases">
        <title>Enhanced salinomycin production by adjusting the supply of polyketide extender units in Streptomyce albus DSM 41398.</title>
        <authorList>
            <person name="Lu C."/>
        </authorList>
    </citation>
    <scope>NUCLEOTIDE SEQUENCE [LARGE SCALE GENOMIC DNA]</scope>
    <source>
        <strain evidence="3">ATCC 21838 / DSM 41398 / FERM P-419 / JCM 4703 / NBRC 107858</strain>
    </source>
</reference>
<dbReference type="PANTHER" id="PTHR41521">
    <property type="match status" value="1"/>
</dbReference>
<gene>
    <name evidence="2" type="ORF">SLNWT_4868</name>
</gene>
<dbReference type="EMBL" id="CP010519">
    <property type="protein sequence ID" value="AJE85244.1"/>
    <property type="molecule type" value="Genomic_DNA"/>
</dbReference>
<dbReference type="SUPFAM" id="SSF54909">
    <property type="entry name" value="Dimeric alpha+beta barrel"/>
    <property type="match status" value="1"/>
</dbReference>
<dbReference type="Pfam" id="PF07045">
    <property type="entry name" value="DUF1330"/>
    <property type="match status" value="1"/>
</dbReference>
<organism evidence="2 3">
    <name type="scientific">Streptomyces albus (strain ATCC 21838 / DSM 41398 / FERM P-419 / JCM 4703 / NBRC 107858)</name>
    <dbReference type="NCBI Taxonomy" id="1081613"/>
    <lineage>
        <taxon>Bacteria</taxon>
        <taxon>Bacillati</taxon>
        <taxon>Actinomycetota</taxon>
        <taxon>Actinomycetes</taxon>
        <taxon>Kitasatosporales</taxon>
        <taxon>Streptomycetaceae</taxon>
        <taxon>Streptomyces</taxon>
    </lineage>
</organism>
<dbReference type="KEGG" id="sals:SLNWT_4868"/>
<evidence type="ECO:0000313" key="3">
    <source>
        <dbReference type="Proteomes" id="UP000031523"/>
    </source>
</evidence>
<dbReference type="PANTHER" id="PTHR41521:SF4">
    <property type="entry name" value="BLR0684 PROTEIN"/>
    <property type="match status" value="1"/>
</dbReference>
<dbReference type="Proteomes" id="UP000031523">
    <property type="component" value="Chromosome"/>
</dbReference>
<feature type="domain" description="DUF1330" evidence="1">
    <location>
        <begin position="2"/>
        <end position="94"/>
    </location>
</feature>
<dbReference type="InterPro" id="IPR011008">
    <property type="entry name" value="Dimeric_a/b-barrel"/>
</dbReference>
<evidence type="ECO:0000313" key="2">
    <source>
        <dbReference type="EMBL" id="AJE85244.1"/>
    </source>
</evidence>
<dbReference type="Gene3D" id="3.30.70.100">
    <property type="match status" value="1"/>
</dbReference>
<dbReference type="AlphaFoldDB" id="A0A0B5EU41"/>
<protein>
    <recommendedName>
        <fullName evidence="1">DUF1330 domain-containing protein</fullName>
    </recommendedName>
</protein>
<sequence length="120" mass="13128">MTVYAIAHLQPATPNEEVFRYIERIQATMDPYQGRFLVHGAEVEVVEGSWPGKIVIIAFPDGERARQWYDSPAYQEILPLRTRNIPGDVILVPGAPEDYDAGGTAAAMRAAAKEEAAATA</sequence>
<evidence type="ECO:0000259" key="1">
    <source>
        <dbReference type="Pfam" id="PF07045"/>
    </source>
</evidence>
<dbReference type="InterPro" id="IPR010753">
    <property type="entry name" value="DUF1330"/>
</dbReference>
<accession>A0A0B5EU41</accession>
<name>A0A0B5EU41_STRA4</name>